<sequence length="296" mass="34493">MNEIEFYKKTSCFTDLGLYKNFAINLPNDIRELCLLQRHQIIHPVAIIRARADKNAFDEFSKFHGDISQIPFDRLLFENERFPTALAILAELLRRENEYSCDRKIQNKMHLTCREQAILLAAILKAKGIPARVRSGFAPYISGDGVFHDHWICERFCDKENRWILTDADCCAENLDFDFADIPCDKFLFGAQSYLKIRNKEMCDSALEFASVPPTHGMRAALQSLFYDLHSLMNDEIFFWHSPRYIVEKNFDLSQAEFEELDFIASLMLEPSKNFEKICDIWENTPKFRILSGGFN</sequence>
<dbReference type="EMBL" id="MN577574">
    <property type="protein sequence ID" value="QGT51516.1"/>
    <property type="molecule type" value="Genomic_DNA"/>
</dbReference>
<evidence type="ECO:0000313" key="2">
    <source>
        <dbReference type="EMBL" id="QGT51516.1"/>
    </source>
</evidence>
<accession>A0A650EPK1</accession>
<reference evidence="2" key="1">
    <citation type="journal article" date="2020" name="J. ISSAAS">
        <title>Lactobacilli and other gastrointestinal microbiota of Peromyscus leucopus, reservoir host for agents of Lyme disease and other zoonoses in North America.</title>
        <authorList>
            <person name="Milovic A."/>
            <person name="Bassam K."/>
            <person name="Shao H."/>
            <person name="Chatzistamou I."/>
            <person name="Tufts D.M."/>
            <person name="Diuk-Wasser M."/>
            <person name="Barbour A.G."/>
        </authorList>
    </citation>
    <scope>NUCLEOTIDE SEQUENCE</scope>
    <source>
        <strain evidence="2">LL50</strain>
    </source>
</reference>
<dbReference type="Gene3D" id="3.10.620.30">
    <property type="match status" value="1"/>
</dbReference>
<dbReference type="AlphaFoldDB" id="A0A650EPK1"/>
<dbReference type="InterPro" id="IPR038765">
    <property type="entry name" value="Papain-like_cys_pep_sf"/>
</dbReference>
<proteinExistence type="predicted"/>
<protein>
    <recommendedName>
        <fullName evidence="1">Transglutaminase-like domain-containing protein</fullName>
    </recommendedName>
</protein>
<name>A0A650EPK1_9SPIO</name>
<dbReference type="InterPro" id="IPR002931">
    <property type="entry name" value="Transglutaminase-like"/>
</dbReference>
<gene>
    <name evidence="2" type="ORF">Unknown280_2080</name>
</gene>
<evidence type="ECO:0000259" key="1">
    <source>
        <dbReference type="Pfam" id="PF01841"/>
    </source>
</evidence>
<dbReference type="Pfam" id="PF01841">
    <property type="entry name" value="Transglut_core"/>
    <property type="match status" value="1"/>
</dbReference>
<organism evidence="2">
    <name type="scientific">uncultured Spirochaetaceae bacterium</name>
    <dbReference type="NCBI Taxonomy" id="201186"/>
    <lineage>
        <taxon>Bacteria</taxon>
        <taxon>Pseudomonadati</taxon>
        <taxon>Spirochaetota</taxon>
        <taxon>Spirochaetia</taxon>
        <taxon>Spirochaetales</taxon>
        <taxon>Spirochaetaceae</taxon>
        <taxon>environmental samples</taxon>
    </lineage>
</organism>
<dbReference type="SUPFAM" id="SSF54001">
    <property type="entry name" value="Cysteine proteinases"/>
    <property type="match status" value="1"/>
</dbReference>
<feature type="domain" description="Transglutaminase-like" evidence="1">
    <location>
        <begin position="112"/>
        <end position="168"/>
    </location>
</feature>